<reference evidence="3" key="2">
    <citation type="submission" date="2013-08" db="EMBL/GenBank/DDBJ databases">
        <title>Draft genome sequence of Anaerofustis stercorihominis (DSM 17244).</title>
        <authorList>
            <person name="Sudarsanam P."/>
            <person name="Ley R."/>
            <person name="Guruge J."/>
            <person name="Turnbaugh P.J."/>
            <person name="Mahowald M."/>
            <person name="Liep D."/>
            <person name="Gordon J."/>
        </authorList>
    </citation>
    <scope>NUCLEOTIDE SEQUENCE</scope>
    <source>
        <strain evidence="3">DSM 17244</strain>
    </source>
</reference>
<keyword evidence="1" id="KW-1133">Transmembrane helix</keyword>
<gene>
    <name evidence="3" type="ORF">ANASTE_01549</name>
</gene>
<feature type="transmembrane region" description="Helical" evidence="1">
    <location>
        <begin position="98"/>
        <end position="117"/>
    </location>
</feature>
<dbReference type="GeneID" id="98000629"/>
<dbReference type="eggNOG" id="COG4767">
    <property type="taxonomic scope" value="Bacteria"/>
</dbReference>
<proteinExistence type="predicted"/>
<dbReference type="STRING" id="445971.ANASTE_01549"/>
<feature type="transmembrane region" description="Helical" evidence="1">
    <location>
        <begin position="189"/>
        <end position="208"/>
    </location>
</feature>
<feature type="transmembrane region" description="Helical" evidence="1">
    <location>
        <begin position="129"/>
        <end position="151"/>
    </location>
</feature>
<name>B1CC49_9FIRM</name>
<dbReference type="Proteomes" id="UP000005178">
    <property type="component" value="Unassembled WGS sequence"/>
</dbReference>
<dbReference type="InterPro" id="IPR006976">
    <property type="entry name" value="VanZ-like"/>
</dbReference>
<dbReference type="PANTHER" id="PTHR36834:SF2">
    <property type="entry name" value="MEMBRANE PROTEIN"/>
    <property type="match status" value="1"/>
</dbReference>
<evidence type="ECO:0000313" key="3">
    <source>
        <dbReference type="EMBL" id="EDS71846.1"/>
    </source>
</evidence>
<dbReference type="Pfam" id="PF04892">
    <property type="entry name" value="VanZ"/>
    <property type="match status" value="1"/>
</dbReference>
<dbReference type="OrthoDB" id="9805025at2"/>
<comment type="caution">
    <text evidence="3">The sequence shown here is derived from an EMBL/GenBank/DDBJ whole genome shotgun (WGS) entry which is preliminary data.</text>
</comment>
<keyword evidence="4" id="KW-1185">Reference proteome</keyword>
<feature type="transmembrane region" description="Helical" evidence="1">
    <location>
        <begin position="15"/>
        <end position="35"/>
    </location>
</feature>
<dbReference type="InterPro" id="IPR053150">
    <property type="entry name" value="Teicoplanin_resist-assoc"/>
</dbReference>
<organism evidence="3 4">
    <name type="scientific">Anaerofustis stercorihominis DSM 17244</name>
    <dbReference type="NCBI Taxonomy" id="445971"/>
    <lineage>
        <taxon>Bacteria</taxon>
        <taxon>Bacillati</taxon>
        <taxon>Bacillota</taxon>
        <taxon>Clostridia</taxon>
        <taxon>Eubacteriales</taxon>
        <taxon>Eubacteriaceae</taxon>
        <taxon>Anaerofustis</taxon>
    </lineage>
</organism>
<sequence>MQIQLSLFEAIMDTLYLKPVFIIGLLPICIFLYIAFKNNTELPKTKIIICSVLMYYYICLLFNNVVGIPTLKEFFRLSRLGEPFFNPNINLIPLDNGIGAEFILNIFCFVPLGFLLPMLSRSYKSPAKVIYFAFGLSLMIEISQLFTLYRATDINDLVTNIFGAVIGYILYKFIIKIRSPQKADDLQSDLTRILPTLIIMICLIFTFIS</sequence>
<dbReference type="RefSeq" id="WP_007050316.1">
    <property type="nucleotide sequence ID" value="NZ_DS560019.1"/>
</dbReference>
<evidence type="ECO:0000256" key="1">
    <source>
        <dbReference type="SAM" id="Phobius"/>
    </source>
</evidence>
<dbReference type="HOGENOM" id="CLU_077618_6_0_9"/>
<keyword evidence="1" id="KW-0472">Membrane</keyword>
<evidence type="ECO:0000259" key="2">
    <source>
        <dbReference type="Pfam" id="PF04892"/>
    </source>
</evidence>
<feature type="transmembrane region" description="Helical" evidence="1">
    <location>
        <begin position="157"/>
        <end position="177"/>
    </location>
</feature>
<feature type="domain" description="VanZ-like" evidence="2">
    <location>
        <begin position="54"/>
        <end position="174"/>
    </location>
</feature>
<reference evidence="3" key="1">
    <citation type="submission" date="2008-01" db="EMBL/GenBank/DDBJ databases">
        <authorList>
            <person name="Fulton L."/>
            <person name="Clifton S."/>
            <person name="Fulton B."/>
            <person name="Xu J."/>
            <person name="Minx P."/>
            <person name="Pepin K.H."/>
            <person name="Johnson M."/>
            <person name="Thiruvilangam P."/>
            <person name="Bhonagiri V."/>
            <person name="Nash W.E."/>
            <person name="Mardis E.R."/>
            <person name="Wilson R.K."/>
        </authorList>
    </citation>
    <scope>NUCLEOTIDE SEQUENCE [LARGE SCALE GENOMIC DNA]</scope>
    <source>
        <strain evidence="3">DSM 17244</strain>
    </source>
</reference>
<evidence type="ECO:0000313" key="4">
    <source>
        <dbReference type="Proteomes" id="UP000005178"/>
    </source>
</evidence>
<protein>
    <submittedName>
        <fullName evidence="3">VanZ-like protein</fullName>
    </submittedName>
</protein>
<accession>B1CC49</accession>
<feature type="transmembrane region" description="Helical" evidence="1">
    <location>
        <begin position="47"/>
        <end position="68"/>
    </location>
</feature>
<keyword evidence="1" id="KW-0812">Transmembrane</keyword>
<dbReference type="PANTHER" id="PTHR36834">
    <property type="entry name" value="MEMBRANE PROTEIN-RELATED"/>
    <property type="match status" value="1"/>
</dbReference>
<dbReference type="AlphaFoldDB" id="B1CC49"/>
<dbReference type="EMBL" id="ABIL02000006">
    <property type="protein sequence ID" value="EDS71846.1"/>
    <property type="molecule type" value="Genomic_DNA"/>
</dbReference>